<dbReference type="RefSeq" id="WP_053855293.1">
    <property type="nucleotide sequence ID" value="NZ_ANBS01000024.1"/>
</dbReference>
<dbReference type="Proteomes" id="UP000309231">
    <property type="component" value="Chromosome"/>
</dbReference>
<proteinExistence type="predicted"/>
<dbReference type="EMBL" id="POTL01000001">
    <property type="protein sequence ID" value="TLH55388.1"/>
    <property type="molecule type" value="Genomic_DNA"/>
</dbReference>
<protein>
    <submittedName>
        <fullName evidence="3">Uncharacterized protein</fullName>
    </submittedName>
</protein>
<organism evidence="3">
    <name type="scientific">Mycolicibacterium mucogenicum DSM 44124</name>
    <dbReference type="NCBI Taxonomy" id="1226753"/>
    <lineage>
        <taxon>Bacteria</taxon>
        <taxon>Bacillati</taxon>
        <taxon>Actinomycetota</taxon>
        <taxon>Actinomycetes</taxon>
        <taxon>Mycobacteriales</taxon>
        <taxon>Mycobacteriaceae</taxon>
        <taxon>Mycolicibacterium</taxon>
    </lineage>
</organism>
<name>A0A8H2JGC4_MYCMU</name>
<dbReference type="EMBL" id="CP062008">
    <property type="protein sequence ID" value="QPG68862.1"/>
    <property type="molecule type" value="Genomic_DNA"/>
</dbReference>
<evidence type="ECO:0000313" key="2">
    <source>
        <dbReference type="EMBL" id="QPG68862.1"/>
    </source>
</evidence>
<sequence length="80" mass="8931">MDARAQQAREHHRKAGDASRAAGRHRAQRDELVRRLWSTDRGAWTYAKLAAAVGCSPELIAKIVTGRFTGTRRTDNDDQA</sequence>
<dbReference type="AlphaFoldDB" id="A0A8H2JGC4"/>
<reference evidence="2 4" key="2">
    <citation type="journal article" date="2019" name="BMC Evol. Biol.">
        <title>Comparative genomics of Mycobacterium mucogenicum and Mycobacterium neoaurum clade members emphasizing tRNA and non-coding RNA.</title>
        <authorList>
            <person name="Behra P.R.K."/>
            <person name="Pettersson B.M.F."/>
            <person name="Das S."/>
            <person name="Dasgupta S."/>
            <person name="Kirsebom L.A."/>
        </authorList>
    </citation>
    <scope>NUCLEOTIDE SEQUENCE [LARGE SCALE GENOMIC DNA]</scope>
    <source>
        <strain evidence="2 4">DSM 44124</strain>
    </source>
</reference>
<accession>A0A8H2JGC4</accession>
<dbReference type="KEGG" id="mmuc:C1S78_026175"/>
<reference evidence="2 4" key="3">
    <citation type="journal article" date="2019" name="Sci. Rep.">
        <title>Insight into the biology of Mycobacterium mucogenicum and Mycobacterium neoaurum clade members.</title>
        <authorList>
            <person name="Behra P.R.K."/>
            <person name="Pettersson B.M.F."/>
            <person name="Ramesh M."/>
            <person name="Dasgupta S."/>
            <person name="Kirsebom L.A."/>
        </authorList>
    </citation>
    <scope>NUCLEOTIDE SEQUENCE [LARGE SCALE GENOMIC DNA]</scope>
    <source>
        <strain evidence="2 4">DSM 44124</strain>
    </source>
</reference>
<evidence type="ECO:0000313" key="4">
    <source>
        <dbReference type="Proteomes" id="UP000309231"/>
    </source>
</evidence>
<dbReference type="GeneID" id="76728448"/>
<evidence type="ECO:0000313" key="3">
    <source>
        <dbReference type="EMBL" id="TLH55388.1"/>
    </source>
</evidence>
<evidence type="ECO:0000256" key="1">
    <source>
        <dbReference type="SAM" id="MobiDB-lite"/>
    </source>
</evidence>
<feature type="region of interest" description="Disordered" evidence="1">
    <location>
        <begin position="1"/>
        <end position="30"/>
    </location>
</feature>
<keyword evidence="4" id="KW-1185">Reference proteome</keyword>
<reference evidence="3" key="1">
    <citation type="submission" date="2018-01" db="EMBL/GenBank/DDBJ databases">
        <title>Comparative genomics of Mycobacterium mucogenicum and Mycobacterium neoaurum clade members emphasizing tRNA and non-coding RNA.</title>
        <authorList>
            <person name="Behra P.R.K."/>
            <person name="Pettersson B.M.F."/>
            <person name="Das S."/>
            <person name="Dasgupta S."/>
            <person name="Kirsebom L.A."/>
        </authorList>
    </citation>
    <scope>NUCLEOTIDE SEQUENCE</scope>
    <source>
        <strain evidence="3">DSM 44124</strain>
    </source>
</reference>
<gene>
    <name evidence="2" type="ORF">C1S78_026175</name>
    <name evidence="3" type="ORF">C1S78_26135</name>
</gene>